<dbReference type="InterPro" id="IPR001482">
    <property type="entry name" value="T2SS/T4SS_dom"/>
</dbReference>
<proteinExistence type="inferred from homology"/>
<evidence type="ECO:0000259" key="2">
    <source>
        <dbReference type="PROSITE" id="PS00662"/>
    </source>
</evidence>
<dbReference type="GO" id="GO:0005524">
    <property type="term" value="F:ATP binding"/>
    <property type="evidence" value="ECO:0007669"/>
    <property type="project" value="InterPro"/>
</dbReference>
<sequence length="356" mass="39716">MDVIELMKEISDNPAISDLHLTAKKKPIIRYNGDLQVRDDFPAPLELDQLDAIARDLMNEEQWDIFQKDGEVDFSYSLPGYCRFRVNAYHQRGSISIALRIIPDEIPTIEGLGLPDVLKRLSMQRNGLVLCTGPTGSGKSTTLASMINVVNENRHSHIITLEDPIEYLHSHKKCIVHQREIGSDTNNFANGLRASLRQDPDVILVGEMRDLETISIALEASETGHLVFATLHTNDAPSTVERIIDVFPAHQQQQVRIQLASSLNGVISQQLLPRADGSSRVAALEILIATAAVKNIIREGKTHQIVSAMQTGAKYGMVVMDNYLVDLYQKGLIEYEEALRRSNDPDYIKKKISGRA</sequence>
<comment type="similarity">
    <text evidence="1">Belongs to the GSP E family.</text>
</comment>
<evidence type="ECO:0000313" key="4">
    <source>
        <dbReference type="Proteomes" id="UP000295176"/>
    </source>
</evidence>
<organism evidence="3 4">
    <name type="scientific">Halanaerobium saccharolyticum</name>
    <dbReference type="NCBI Taxonomy" id="43595"/>
    <lineage>
        <taxon>Bacteria</taxon>
        <taxon>Bacillati</taxon>
        <taxon>Bacillota</taxon>
        <taxon>Clostridia</taxon>
        <taxon>Halanaerobiales</taxon>
        <taxon>Halanaerobiaceae</taxon>
        <taxon>Halanaerobium</taxon>
    </lineage>
</organism>
<protein>
    <submittedName>
        <fullName evidence="3">Twitching motility protein PilT</fullName>
    </submittedName>
</protein>
<dbReference type="NCBIfam" id="TIGR01420">
    <property type="entry name" value="pilT_fam"/>
    <property type="match status" value="1"/>
</dbReference>
<evidence type="ECO:0000313" key="3">
    <source>
        <dbReference type="EMBL" id="TDP96945.1"/>
    </source>
</evidence>
<dbReference type="Proteomes" id="UP000295176">
    <property type="component" value="Unassembled WGS sequence"/>
</dbReference>
<dbReference type="AlphaFoldDB" id="A0A4R6SD40"/>
<dbReference type="Gene3D" id="3.40.50.300">
    <property type="entry name" value="P-loop containing nucleotide triphosphate hydrolases"/>
    <property type="match status" value="1"/>
</dbReference>
<gene>
    <name evidence="3" type="ORF">C7957_10640</name>
</gene>
<dbReference type="CDD" id="cd01131">
    <property type="entry name" value="PilT"/>
    <property type="match status" value="1"/>
</dbReference>
<evidence type="ECO:0000256" key="1">
    <source>
        <dbReference type="ARBA" id="ARBA00006611"/>
    </source>
</evidence>
<dbReference type="InterPro" id="IPR027417">
    <property type="entry name" value="P-loop_NTPase"/>
</dbReference>
<feature type="domain" description="Bacterial type II secretion system protein E" evidence="2">
    <location>
        <begin position="196"/>
        <end position="210"/>
    </location>
</feature>
<reference evidence="3 4" key="1">
    <citation type="submission" date="2019-03" db="EMBL/GenBank/DDBJ databases">
        <title>Subsurface microbial communities from deep shales in Ohio and West Virginia, USA.</title>
        <authorList>
            <person name="Wrighton K."/>
        </authorList>
    </citation>
    <scope>NUCLEOTIDE SEQUENCE [LARGE SCALE GENOMIC DNA]</scope>
    <source>
        <strain evidence="3 4">MSL 7</strain>
    </source>
</reference>
<dbReference type="InterPro" id="IPR006321">
    <property type="entry name" value="PilT/PilU"/>
</dbReference>
<dbReference type="RefSeq" id="WP_133529978.1">
    <property type="nucleotide sequence ID" value="NZ_SNXX01000006.1"/>
</dbReference>
<dbReference type="GO" id="GO:0016887">
    <property type="term" value="F:ATP hydrolysis activity"/>
    <property type="evidence" value="ECO:0007669"/>
    <property type="project" value="InterPro"/>
</dbReference>
<dbReference type="Gene3D" id="3.30.450.90">
    <property type="match status" value="1"/>
</dbReference>
<dbReference type="InterPro" id="IPR050921">
    <property type="entry name" value="T4SS_GSP_E_ATPase"/>
</dbReference>
<dbReference type="SUPFAM" id="SSF52540">
    <property type="entry name" value="P-loop containing nucleoside triphosphate hydrolases"/>
    <property type="match status" value="1"/>
</dbReference>
<comment type="caution">
    <text evidence="3">The sequence shown here is derived from an EMBL/GenBank/DDBJ whole genome shotgun (WGS) entry which is preliminary data.</text>
</comment>
<dbReference type="PANTHER" id="PTHR30486">
    <property type="entry name" value="TWITCHING MOTILITY PROTEIN PILT"/>
    <property type="match status" value="1"/>
</dbReference>
<dbReference type="Pfam" id="PF00437">
    <property type="entry name" value="T2SSE"/>
    <property type="match status" value="1"/>
</dbReference>
<name>A0A4R6SD40_9FIRM</name>
<dbReference type="PROSITE" id="PS00662">
    <property type="entry name" value="T2SP_E"/>
    <property type="match status" value="1"/>
</dbReference>
<accession>A0A4R6SD40</accession>
<dbReference type="EMBL" id="SNXX01000006">
    <property type="protein sequence ID" value="TDP96945.1"/>
    <property type="molecule type" value="Genomic_DNA"/>
</dbReference>